<organism evidence="2 3">
    <name type="scientific">Seminavis robusta</name>
    <dbReference type="NCBI Taxonomy" id="568900"/>
    <lineage>
        <taxon>Eukaryota</taxon>
        <taxon>Sar</taxon>
        <taxon>Stramenopiles</taxon>
        <taxon>Ochrophyta</taxon>
        <taxon>Bacillariophyta</taxon>
        <taxon>Bacillariophyceae</taxon>
        <taxon>Bacillariophycidae</taxon>
        <taxon>Naviculales</taxon>
        <taxon>Naviculaceae</taxon>
        <taxon>Seminavis</taxon>
    </lineage>
</organism>
<evidence type="ECO:0000313" key="2">
    <source>
        <dbReference type="EMBL" id="CAB9496220.1"/>
    </source>
</evidence>
<feature type="region of interest" description="Disordered" evidence="1">
    <location>
        <begin position="340"/>
        <end position="398"/>
    </location>
</feature>
<keyword evidence="3" id="KW-1185">Reference proteome</keyword>
<feature type="compositionally biased region" description="Basic residues" evidence="1">
    <location>
        <begin position="344"/>
        <end position="365"/>
    </location>
</feature>
<feature type="region of interest" description="Disordered" evidence="1">
    <location>
        <begin position="79"/>
        <end position="102"/>
    </location>
</feature>
<feature type="compositionally biased region" description="Acidic residues" evidence="1">
    <location>
        <begin position="312"/>
        <end position="324"/>
    </location>
</feature>
<feature type="region of interest" description="Disordered" evidence="1">
    <location>
        <begin position="411"/>
        <end position="455"/>
    </location>
</feature>
<feature type="compositionally biased region" description="Low complexity" evidence="1">
    <location>
        <begin position="168"/>
        <end position="180"/>
    </location>
</feature>
<feature type="compositionally biased region" description="Basic and acidic residues" evidence="1">
    <location>
        <begin position="183"/>
        <end position="203"/>
    </location>
</feature>
<protein>
    <submittedName>
        <fullName evidence="2">Uncharacterized protein</fullName>
    </submittedName>
</protein>
<evidence type="ECO:0000313" key="3">
    <source>
        <dbReference type="Proteomes" id="UP001153069"/>
    </source>
</evidence>
<dbReference type="AlphaFoldDB" id="A0A9N8D960"/>
<feature type="compositionally biased region" description="Low complexity" evidence="1">
    <location>
        <begin position="79"/>
        <end position="98"/>
    </location>
</feature>
<feature type="compositionally biased region" description="Low complexity" evidence="1">
    <location>
        <begin position="435"/>
        <end position="446"/>
    </location>
</feature>
<feature type="region of interest" description="Disordered" evidence="1">
    <location>
        <begin position="115"/>
        <end position="247"/>
    </location>
</feature>
<accession>A0A9N8D960</accession>
<sequence length="469" mass="49983">MTQPDAAATSTLCQERRMSALKAQKRRFSKNMMMDGTSANNSNSNSNLDLDLDLSTRGVLSLSLSFLSLSSHGHVADTGTGSAGTAGTAGTAAETSDAADNHSNNDELLQFALKKKVRSTSSHSLSPAPRRQQRTGTGTGSASGSRLPRKCKSTSDTMPRIYTRPPCGGRLLGSSASSLAFPENKKERAESRQHQDRLAESHHPASSPRQSPFRVPKSPGARTCTGIGTPSSSCTNTMSSSAKSSRSLGGVFKSMALPKLKKYENLDDDDDNDQDKERKCLIQNLPESLRFPFELRVSPDDASSVSSVSMNADDDEVEDEDGDDESCAWECERSVFNNLGSSSHSRRSSRGHSRSRRGLPGRHRSMGSSSNHNVAKRNGGGSSNQASQRRRSSAIPTSHWASTSLLDASRTSLGGSVRRSSLAVSSSRVVSRDQGSFSGSNNNSGCGAAGLHSSAMFPTKIRRFAPSQA</sequence>
<feature type="region of interest" description="Disordered" evidence="1">
    <location>
        <begin position="299"/>
        <end position="324"/>
    </location>
</feature>
<name>A0A9N8D960_9STRA</name>
<proteinExistence type="predicted"/>
<evidence type="ECO:0000256" key="1">
    <source>
        <dbReference type="SAM" id="MobiDB-lite"/>
    </source>
</evidence>
<feature type="compositionally biased region" description="Low complexity" evidence="1">
    <location>
        <begin position="416"/>
        <end position="429"/>
    </location>
</feature>
<gene>
    <name evidence="2" type="ORF">SEMRO_3_G001960.1</name>
</gene>
<dbReference type="Proteomes" id="UP001153069">
    <property type="component" value="Unassembled WGS sequence"/>
</dbReference>
<comment type="caution">
    <text evidence="2">The sequence shown here is derived from an EMBL/GenBank/DDBJ whole genome shotgun (WGS) entry which is preliminary data.</text>
</comment>
<feature type="compositionally biased region" description="Low complexity" evidence="1">
    <location>
        <begin position="229"/>
        <end position="247"/>
    </location>
</feature>
<reference evidence="2" key="1">
    <citation type="submission" date="2020-06" db="EMBL/GenBank/DDBJ databases">
        <authorList>
            <consortium name="Plant Systems Biology data submission"/>
        </authorList>
    </citation>
    <scope>NUCLEOTIDE SEQUENCE</scope>
    <source>
        <strain evidence="2">D6</strain>
    </source>
</reference>
<feature type="compositionally biased region" description="Low complexity" evidence="1">
    <location>
        <begin position="300"/>
        <end position="311"/>
    </location>
</feature>
<dbReference type="EMBL" id="CAICTM010000003">
    <property type="protein sequence ID" value="CAB9496220.1"/>
    <property type="molecule type" value="Genomic_DNA"/>
</dbReference>
<feature type="compositionally biased region" description="Low complexity" evidence="1">
    <location>
        <begin position="134"/>
        <end position="146"/>
    </location>
</feature>